<evidence type="ECO:0000259" key="6">
    <source>
        <dbReference type="Pfam" id="PF00724"/>
    </source>
</evidence>
<dbReference type="Proteomes" id="UP001479436">
    <property type="component" value="Unassembled WGS sequence"/>
</dbReference>
<evidence type="ECO:0000256" key="2">
    <source>
        <dbReference type="ARBA" id="ARBA00022630"/>
    </source>
</evidence>
<accession>A0ABR2VTJ9</accession>
<comment type="caution">
    <text evidence="7">The sequence shown here is derived from an EMBL/GenBank/DDBJ whole genome shotgun (WGS) entry which is preliminary data.</text>
</comment>
<evidence type="ECO:0000313" key="8">
    <source>
        <dbReference type="Proteomes" id="UP001479436"/>
    </source>
</evidence>
<evidence type="ECO:0000256" key="1">
    <source>
        <dbReference type="ARBA" id="ARBA00001917"/>
    </source>
</evidence>
<dbReference type="EMBL" id="JASJQH010007790">
    <property type="protein sequence ID" value="KAK9701677.1"/>
    <property type="molecule type" value="Genomic_DNA"/>
</dbReference>
<organism evidence="7 8">
    <name type="scientific">Basidiobolus ranarum</name>
    <dbReference type="NCBI Taxonomy" id="34480"/>
    <lineage>
        <taxon>Eukaryota</taxon>
        <taxon>Fungi</taxon>
        <taxon>Fungi incertae sedis</taxon>
        <taxon>Zoopagomycota</taxon>
        <taxon>Entomophthoromycotina</taxon>
        <taxon>Basidiobolomycetes</taxon>
        <taxon>Basidiobolales</taxon>
        <taxon>Basidiobolaceae</taxon>
        <taxon>Basidiobolus</taxon>
    </lineage>
</organism>
<evidence type="ECO:0000256" key="5">
    <source>
        <dbReference type="ARBA" id="ARBA00023002"/>
    </source>
</evidence>
<sequence length="392" mass="43256">MTILQNISSQFVQKAKPAPGTVLPTHQGQIPGLFKPLTIRDVTLKNRIAVPPLCMYSAEDGFMNDFHLVHLGQYANYGAGLIIVEATAVLPNGRISPNCVGLWKDEHMIPMKRVVDYIHGAGSMVGIQIGHAGRKASTPPPFIVNKSDRETLTSAQGGWEDIWAPSPISWDEGWAVPHEISLSDIVIVKQAFVDAAIRADQIGYDVLEIHGAHGYLISEFLSPISNQRTDDYGGSFENRVRLAVEIIQAIRQVWPVAKPLFFRISAFEWVEKGWSIDDTIEFAKRIYPLGVDLLDCSTGGNVSTQKIAAKPGFQVTYAEQVKHQVPGLLTGAVGLITEAHQANKIIENDEADLVLIGREFLRNPTWALQAAQDLEVDVNWPAQYGYCSKPRK</sequence>
<gene>
    <name evidence="7" type="ORF">K7432_011608</name>
</gene>
<evidence type="ECO:0000256" key="3">
    <source>
        <dbReference type="ARBA" id="ARBA00022643"/>
    </source>
</evidence>
<comment type="cofactor">
    <cofactor evidence="1">
        <name>FMN</name>
        <dbReference type="ChEBI" id="CHEBI:58210"/>
    </cofactor>
</comment>
<dbReference type="Gene3D" id="3.20.20.70">
    <property type="entry name" value="Aldolase class I"/>
    <property type="match status" value="1"/>
</dbReference>
<reference evidence="7 8" key="1">
    <citation type="submission" date="2023-04" db="EMBL/GenBank/DDBJ databases">
        <title>Genome of Basidiobolus ranarum AG-B5.</title>
        <authorList>
            <person name="Stajich J.E."/>
            <person name="Carter-House D."/>
            <person name="Gryganskyi A."/>
        </authorList>
    </citation>
    <scope>NUCLEOTIDE SEQUENCE [LARGE SCALE GENOMIC DNA]</scope>
    <source>
        <strain evidence="7 8">AG-B5</strain>
    </source>
</reference>
<keyword evidence="8" id="KW-1185">Reference proteome</keyword>
<name>A0ABR2VTJ9_9FUNG</name>
<evidence type="ECO:0000256" key="4">
    <source>
        <dbReference type="ARBA" id="ARBA00022857"/>
    </source>
</evidence>
<dbReference type="PANTHER" id="PTHR43303:SF4">
    <property type="entry name" value="NADPH DEHYDROGENASE C23G7.10C-RELATED"/>
    <property type="match status" value="1"/>
</dbReference>
<keyword evidence="5" id="KW-0560">Oxidoreductase</keyword>
<dbReference type="CDD" id="cd02932">
    <property type="entry name" value="OYE_YqiM_FMN"/>
    <property type="match status" value="1"/>
</dbReference>
<dbReference type="InterPro" id="IPR001155">
    <property type="entry name" value="OxRdtase_FMN_N"/>
</dbReference>
<keyword evidence="2" id="KW-0285">Flavoprotein</keyword>
<evidence type="ECO:0000313" key="7">
    <source>
        <dbReference type="EMBL" id="KAK9701677.1"/>
    </source>
</evidence>
<dbReference type="InterPro" id="IPR013785">
    <property type="entry name" value="Aldolase_TIM"/>
</dbReference>
<keyword evidence="3" id="KW-0288">FMN</keyword>
<dbReference type="SUPFAM" id="SSF51395">
    <property type="entry name" value="FMN-linked oxidoreductases"/>
    <property type="match status" value="1"/>
</dbReference>
<feature type="domain" description="NADH:flavin oxidoreductase/NADH oxidase N-terminal" evidence="6">
    <location>
        <begin position="33"/>
        <end position="375"/>
    </location>
</feature>
<proteinExistence type="predicted"/>
<protein>
    <recommendedName>
        <fullName evidence="6">NADH:flavin oxidoreductase/NADH oxidase N-terminal domain-containing protein</fullName>
    </recommendedName>
</protein>
<dbReference type="PANTHER" id="PTHR43303">
    <property type="entry name" value="NADPH DEHYDROGENASE C23G7.10C-RELATED"/>
    <property type="match status" value="1"/>
</dbReference>
<dbReference type="InterPro" id="IPR044152">
    <property type="entry name" value="YqjM-like"/>
</dbReference>
<keyword evidence="4" id="KW-0521">NADP</keyword>
<dbReference type="Pfam" id="PF00724">
    <property type="entry name" value="Oxidored_FMN"/>
    <property type="match status" value="1"/>
</dbReference>